<feature type="compositionally biased region" description="Polar residues" evidence="4">
    <location>
        <begin position="104"/>
        <end position="130"/>
    </location>
</feature>
<evidence type="ECO:0000256" key="2">
    <source>
        <dbReference type="ARBA" id="ARBA00022771"/>
    </source>
</evidence>
<reference evidence="6 7" key="1">
    <citation type="journal article" date="2017" name="Plant Biotechnol. J.">
        <title>A comprehensive draft genome sequence for lupin (Lupinus angustifolius), an emerging health food: insights into plant-microbe interactions and legume evolution.</title>
        <authorList>
            <person name="Hane J.K."/>
            <person name="Ming Y."/>
            <person name="Kamphuis L.G."/>
            <person name="Nelson M.N."/>
            <person name="Garg G."/>
            <person name="Atkins C.A."/>
            <person name="Bayer P.E."/>
            <person name="Bravo A."/>
            <person name="Bringans S."/>
            <person name="Cannon S."/>
            <person name="Edwards D."/>
            <person name="Foley R."/>
            <person name="Gao L.L."/>
            <person name="Harrison M.J."/>
            <person name="Huang W."/>
            <person name="Hurgobin B."/>
            <person name="Li S."/>
            <person name="Liu C.W."/>
            <person name="McGrath A."/>
            <person name="Morahan G."/>
            <person name="Murray J."/>
            <person name="Weller J."/>
            <person name="Jian J."/>
            <person name="Singh K.B."/>
        </authorList>
    </citation>
    <scope>NUCLEOTIDE SEQUENCE [LARGE SCALE GENOMIC DNA]</scope>
    <source>
        <strain evidence="7">cv. Tanjil</strain>
        <tissue evidence="6">Whole plant</tissue>
    </source>
</reference>
<dbReference type="Gramene" id="OIW13356">
    <property type="protein sequence ID" value="OIW13356"/>
    <property type="gene ID" value="TanjilG_02876"/>
</dbReference>
<feature type="compositionally biased region" description="Basic and acidic residues" evidence="4">
    <location>
        <begin position="978"/>
        <end position="1005"/>
    </location>
</feature>
<evidence type="ECO:0000256" key="1">
    <source>
        <dbReference type="ARBA" id="ARBA00022723"/>
    </source>
</evidence>
<feature type="region of interest" description="Disordered" evidence="4">
    <location>
        <begin position="486"/>
        <end position="558"/>
    </location>
</feature>
<keyword evidence="3" id="KW-0862">Zinc</keyword>
<feature type="region of interest" description="Disordered" evidence="4">
    <location>
        <begin position="1277"/>
        <end position="1399"/>
    </location>
</feature>
<feature type="compositionally biased region" description="Polar residues" evidence="4">
    <location>
        <begin position="1006"/>
        <end position="1018"/>
    </location>
</feature>
<feature type="compositionally biased region" description="Basic and acidic residues" evidence="4">
    <location>
        <begin position="1237"/>
        <end position="1255"/>
    </location>
</feature>
<feature type="compositionally biased region" description="Polar residues" evidence="4">
    <location>
        <begin position="1130"/>
        <end position="1151"/>
    </location>
</feature>
<feature type="compositionally biased region" description="Basic and acidic residues" evidence="4">
    <location>
        <begin position="1383"/>
        <end position="1398"/>
    </location>
</feature>
<feature type="compositionally biased region" description="Basic and acidic residues" evidence="4">
    <location>
        <begin position="1283"/>
        <end position="1307"/>
    </location>
</feature>
<feature type="region of interest" description="Disordered" evidence="4">
    <location>
        <begin position="1813"/>
        <end position="1869"/>
    </location>
</feature>
<feature type="compositionally biased region" description="Polar residues" evidence="4">
    <location>
        <begin position="2169"/>
        <end position="2186"/>
    </location>
</feature>
<dbReference type="Proteomes" id="UP000188354">
    <property type="component" value="Chromosome LG04"/>
</dbReference>
<evidence type="ECO:0000313" key="6">
    <source>
        <dbReference type="EMBL" id="OIW13356.1"/>
    </source>
</evidence>
<feature type="region of interest" description="Disordered" evidence="4">
    <location>
        <begin position="318"/>
        <end position="356"/>
    </location>
</feature>
<feature type="compositionally biased region" description="Basic and acidic residues" evidence="4">
    <location>
        <begin position="892"/>
        <end position="907"/>
    </location>
</feature>
<dbReference type="GO" id="GO:0008270">
    <property type="term" value="F:zinc ion binding"/>
    <property type="evidence" value="ECO:0007669"/>
    <property type="project" value="UniProtKB-KW"/>
</dbReference>
<feature type="region of interest" description="Disordered" evidence="4">
    <location>
        <begin position="2153"/>
        <end position="2186"/>
    </location>
</feature>
<feature type="compositionally biased region" description="Polar residues" evidence="4">
    <location>
        <begin position="2320"/>
        <end position="2337"/>
    </location>
</feature>
<feature type="compositionally biased region" description="Basic and acidic residues" evidence="4">
    <location>
        <begin position="1170"/>
        <end position="1184"/>
    </location>
</feature>
<feature type="compositionally biased region" description="Basic and acidic residues" evidence="4">
    <location>
        <begin position="1079"/>
        <end position="1094"/>
    </location>
</feature>
<feature type="compositionally biased region" description="Low complexity" evidence="4">
    <location>
        <begin position="872"/>
        <end position="882"/>
    </location>
</feature>
<evidence type="ECO:0000259" key="5">
    <source>
        <dbReference type="PROSITE" id="PS51050"/>
    </source>
</evidence>
<feature type="compositionally biased region" description="Low complexity" evidence="4">
    <location>
        <begin position="1308"/>
        <end position="1319"/>
    </location>
</feature>
<dbReference type="EMBL" id="CM007364">
    <property type="protein sequence ID" value="OIW13356.1"/>
    <property type="molecule type" value="Genomic_DNA"/>
</dbReference>
<feature type="compositionally biased region" description="Low complexity" evidence="4">
    <location>
        <begin position="1060"/>
        <end position="1070"/>
    </location>
</feature>
<feature type="region of interest" description="Disordered" evidence="4">
    <location>
        <begin position="1229"/>
        <end position="1257"/>
    </location>
</feature>
<feature type="region of interest" description="Disordered" evidence="4">
    <location>
        <begin position="780"/>
        <end position="1217"/>
    </location>
</feature>
<feature type="compositionally biased region" description="Polar residues" evidence="4">
    <location>
        <begin position="1194"/>
        <end position="1208"/>
    </location>
</feature>
<evidence type="ECO:0000256" key="4">
    <source>
        <dbReference type="SAM" id="MobiDB-lite"/>
    </source>
</evidence>
<proteinExistence type="predicted"/>
<feature type="region of interest" description="Disordered" evidence="4">
    <location>
        <begin position="104"/>
        <end position="198"/>
    </location>
</feature>
<feature type="compositionally biased region" description="Low complexity" evidence="4">
    <location>
        <begin position="1030"/>
        <end position="1046"/>
    </location>
</feature>
<feature type="domain" description="CW-type" evidence="5">
    <location>
        <begin position="647"/>
        <end position="700"/>
    </location>
</feature>
<dbReference type="InterPro" id="IPR055300">
    <property type="entry name" value="CWZF3/5/7"/>
</dbReference>
<dbReference type="PANTHER" id="PTHR46524:SF7">
    <property type="entry name" value="CW-TYPE ZINC FINGER"/>
    <property type="match status" value="1"/>
</dbReference>
<dbReference type="STRING" id="3871.A0A4P1RLX9"/>
<evidence type="ECO:0000313" key="7">
    <source>
        <dbReference type="Proteomes" id="UP000188354"/>
    </source>
</evidence>
<feature type="compositionally biased region" description="Polar residues" evidence="4">
    <location>
        <begin position="780"/>
        <end position="793"/>
    </location>
</feature>
<feature type="compositionally biased region" description="Basic and acidic residues" evidence="4">
    <location>
        <begin position="2457"/>
        <end position="2472"/>
    </location>
</feature>
<dbReference type="Pfam" id="PF07496">
    <property type="entry name" value="zf-CW"/>
    <property type="match status" value="1"/>
</dbReference>
<dbReference type="PROSITE" id="PS51050">
    <property type="entry name" value="ZF_CW"/>
    <property type="match status" value="1"/>
</dbReference>
<dbReference type="PANTHER" id="PTHR46524">
    <property type="entry name" value="CW-TYPE ZINC FINGER"/>
    <property type="match status" value="1"/>
</dbReference>
<keyword evidence="1" id="KW-0479">Metal-binding</keyword>
<feature type="compositionally biased region" description="Polar residues" evidence="4">
    <location>
        <begin position="177"/>
        <end position="198"/>
    </location>
</feature>
<feature type="compositionally biased region" description="Polar residues" evidence="4">
    <location>
        <begin position="945"/>
        <end position="966"/>
    </location>
</feature>
<feature type="compositionally biased region" description="Polar residues" evidence="4">
    <location>
        <begin position="2436"/>
        <end position="2445"/>
    </location>
</feature>
<feature type="compositionally biased region" description="Basic and acidic residues" evidence="4">
    <location>
        <begin position="1334"/>
        <end position="1354"/>
    </location>
</feature>
<dbReference type="Gene3D" id="3.30.40.100">
    <property type="match status" value="1"/>
</dbReference>
<gene>
    <name evidence="6" type="ORF">TanjilG_02876</name>
</gene>
<evidence type="ECO:0000256" key="3">
    <source>
        <dbReference type="ARBA" id="ARBA00022833"/>
    </source>
</evidence>
<dbReference type="CDD" id="cd22541">
    <property type="entry name" value="SP5_N"/>
    <property type="match status" value="1"/>
</dbReference>
<accession>A0A4P1RLX9</accession>
<organism evidence="6 7">
    <name type="scientific">Lupinus angustifolius</name>
    <name type="common">Narrow-leaved blue lupine</name>
    <dbReference type="NCBI Taxonomy" id="3871"/>
    <lineage>
        <taxon>Eukaryota</taxon>
        <taxon>Viridiplantae</taxon>
        <taxon>Streptophyta</taxon>
        <taxon>Embryophyta</taxon>
        <taxon>Tracheophyta</taxon>
        <taxon>Spermatophyta</taxon>
        <taxon>Magnoliopsida</taxon>
        <taxon>eudicotyledons</taxon>
        <taxon>Gunneridae</taxon>
        <taxon>Pentapetalae</taxon>
        <taxon>rosids</taxon>
        <taxon>fabids</taxon>
        <taxon>Fabales</taxon>
        <taxon>Fabaceae</taxon>
        <taxon>Papilionoideae</taxon>
        <taxon>50 kb inversion clade</taxon>
        <taxon>genistoids sensu lato</taxon>
        <taxon>core genistoids</taxon>
        <taxon>Genisteae</taxon>
        <taxon>Lupinus</taxon>
    </lineage>
</organism>
<dbReference type="InterPro" id="IPR056406">
    <property type="entry name" value="THD_CWZF3/5/7"/>
</dbReference>
<keyword evidence="2" id="KW-0863">Zinc-finger</keyword>
<feature type="compositionally biased region" description="Polar residues" evidence="4">
    <location>
        <begin position="2345"/>
        <end position="2365"/>
    </location>
</feature>
<keyword evidence="7" id="KW-1185">Reference proteome</keyword>
<feature type="region of interest" description="Disordered" evidence="4">
    <location>
        <begin position="225"/>
        <end position="255"/>
    </location>
</feature>
<feature type="compositionally biased region" description="Polar residues" evidence="4">
    <location>
        <begin position="138"/>
        <end position="158"/>
    </location>
</feature>
<feature type="compositionally biased region" description="Polar residues" evidence="4">
    <location>
        <begin position="909"/>
        <end position="919"/>
    </location>
</feature>
<feature type="compositionally biased region" description="Polar residues" evidence="4">
    <location>
        <begin position="1366"/>
        <end position="1379"/>
    </location>
</feature>
<feature type="compositionally biased region" description="Low complexity" evidence="4">
    <location>
        <begin position="2155"/>
        <end position="2168"/>
    </location>
</feature>
<name>A0A4P1RLX9_LUPAN</name>
<feature type="compositionally biased region" description="Low complexity" evidence="4">
    <location>
        <begin position="232"/>
        <end position="245"/>
    </location>
</feature>
<feature type="compositionally biased region" description="Basic and acidic residues" evidence="4">
    <location>
        <begin position="813"/>
        <end position="826"/>
    </location>
</feature>
<feature type="compositionally biased region" description="Basic and acidic residues" evidence="4">
    <location>
        <begin position="833"/>
        <end position="855"/>
    </location>
</feature>
<feature type="compositionally biased region" description="Polar residues" evidence="4">
    <location>
        <begin position="2387"/>
        <end position="2429"/>
    </location>
</feature>
<dbReference type="InterPro" id="IPR011124">
    <property type="entry name" value="Znf_CW"/>
</dbReference>
<feature type="region of interest" description="Disordered" evidence="4">
    <location>
        <begin position="2320"/>
        <end position="2496"/>
    </location>
</feature>
<feature type="compositionally biased region" description="Polar residues" evidence="4">
    <location>
        <begin position="1846"/>
        <end position="1862"/>
    </location>
</feature>
<protein>
    <recommendedName>
        <fullName evidence="5">CW-type domain-containing protein</fullName>
    </recommendedName>
</protein>
<sequence length="2496" mass="274051">MISAAGVGSRSNRDARKGLDLGLGLDKGEMVESELEEGEACSYQNHEDFDATIDPDVALSYIDEKLQDVLGHFQKDFEGGVSAENLGAKFGGYGSFLPTYQRSPFWSQPSTPQKFRGQNTLRSPNNVQQEGGQGDAAQFSNGTQSSRLGPGSATSSRLPSVKAPSVHEGIDRGKWMGTTSDEAFNSKSKPQKIKATTVSDQKTLKVRIKMGPDNLPTRKNASIYSGLGLDVSPSSSPDESPSESEGISCGPQGAPFESPISILETMIDHPMLLLSPLPNDFIELTAKETRARVSFPSPVRMGEPESSGVLLHESNTVKGDRKLSGGKKVKSSESHGSKKNTLNDIGVLSRKEQGRDAPTTEALLYSACSFSDDPAKSVDGTCDSLKEANKSMVREKTFSDQAQKEQLDSTYTEVNGFAERKKGGSVRKVMRDKVSLDDISFSTVKDNSQGDKTCDSIIAEYNVSKVRTAPNTGCIEPFEKAYERGSLSEQDNVTLPVKEHPFPGGKKKSKGSHGTIVAEREKENLSVGTSLIPKAKKSSEDSSTSNQETEDIKVQKGVEKARDTYRDIFGKLEEEDRKDSLDTPYEDKLKESEVEKKTPTINCGAKGRSGGKKVDKPLTAENVRCTGNAHVTDAVMGNGVPAMMPPVVIEENWVQCDRCHKWRLLPVGTNPDNLPEKWLCSMLNWLSDMNRCSFSEDETTKALIALYQGPPPESQRNLQNVSGNVTVGGTVATVQHSDQHQLNNDQHAVPGGKKKVVKDISNSANKDSFSPLPSAIKKNLQSSVKSKSLNDVNKSPAVSEGNVPGEKHKNKQRMLEKNSDEGDIKNMKVKSKRGLDQDCSRPSKKDRSDTVHSTDEEWYAEQRGSSRKAGHSSSNSFPTSSVSKDRPRHKERSSSRESKLGKERLRVSAENTKGKGQSSLDERSLDLGNYNSVGIKKRKLKDYQDAQTCSTGNPYQQDNRISVQEFSDSRKEKKVRNSKSEGRESSASKGSGRNDKKVRETRNQEFGRNPASTLSQHSMDGMDCLKRDLGSVQASVVATSSSSKVSGSHKTKASFQELKSSPVESVSSSPMRILSTEKFTNRELPGKDDFHDTAALDSPRSCSNGEDDGGSDRSGTAKDKYFTMAHRSNFHNNGVNMSDSKPKAQTASHCTNGGVDNIAEDGKYPGTEQQIKDLGEDRPDDVSRTRKSGIESGLKNNTVSSIQLQDQSPLREEKHKDGKVNLQEKFGFMPDQSDNIHVGKKDYTGKSESRKKENHLNGGQYFEEVSINAICKQEASHARSHHQLPDCDTERSSKRSLPERSDMEVLGKGKSLSLLPSGGAQAETFGRFPQPVVDFHKGSGDMEVDPSKVDDVSKLQKKPPKKADHQNGTQQVGSRNSALNGHRSKEIDAPSPMRRDSYSHAANNAVKEAKDLKHLADRLKNSGSTVESTSLYFQAALKFLHGASLLESGNNDNAKHDEMFRSRQMYSSTAKLCEFCAHEYEKSKDMALAALAYKCTEVAYMRVIYSSHPRASRDRHELQAALQMVPLGESPSSSASDVDNVNNSTAADKLSLAKTVNSPQVAGNHIIAARNHPNFVRLLTFAQEMNFAMDASRRSRNAFAAANSSSGVNKHADGVSSIKKALDFSFQDVEGLLRLEHNGRVNKHYRSKVRDSSSWLLPCAESDRFLTRGGVMILATWMSTAAVEEQTSVLLLILKVLCHLPLHKTPPAQISAILQSVNRLRFYRTSDISNRARVLLAKWSKLLARNQAMKKPNGVNSFRDSKRETMLSHSIGQIMGSESWHSNIDVPEDILGLSNECSDNLRKMEPLPVLKLLPPCSDDSNKKPGLGLSSSQSRERRKVQLVEQPGQKTASRSPQAATTRPVTQGRPVSVDDIQKAKMRALFMQSKYGKAGPAKESKGAKINGLTKPQTNQASISACSSKVPLPLKIEEDKKSPLLPSKITNRSEASYSNLKMDLKEPLWEKCKRVQIPWKTPAEMIIDGSWRIGAGQNSKEVDVEKNRNCRDKETIYHSIQEMPSNPKEPWDIEMDYDDTLTPEIPIEQLPDDDGDDAEIEVDPNHVEIHAVQEVATTSSNDNNNAVTAEPDLELLAVLLKNPELVFALTSGQAGSITNEDTVKLLDMIKSGGLNLGGLCENNAANTNGNYGISARAPETVEVSLPSPTPSSDPRTSGWSTEASSKNPFSRQSLPTDRIIHNSSTVVTTNLLSQIPAADNIVRQQPPTVALQSSKQITGAAVSRYPLPQATNIFPERQPPHALSSMHVQTPSPEIGLTTMKKNIISANTSSANLPGAHSPLAMRVDGTSNVRPVPKLSVQEGVSNSFPQYSMLTSQTPTPSLSATQQHRHTAHLMQQQQQAHFSEPSYHSNTVPSYPPQIEKPGPVSDAWRVRQNDMPSSYHQSERNQNNYNNTLVGRSMQSGSSWDRNNHGSSSSSREGFETWSPENSPTRNPTHVPGRNFNESRMNDNHGRNVRPEWSRQQRGSSGYWDPARQGNKKWNDQRR</sequence>
<dbReference type="Pfam" id="PF24756">
    <property type="entry name" value="THD_CWZF3-5-7"/>
    <property type="match status" value="1"/>
</dbReference>